<name>A0AAJ0M4S0_9PEZI</name>
<keyword evidence="2 5" id="KW-0812">Transmembrane</keyword>
<evidence type="ECO:0000256" key="3">
    <source>
        <dbReference type="ARBA" id="ARBA00022989"/>
    </source>
</evidence>
<dbReference type="PANTHER" id="PTHR23507:SF1">
    <property type="entry name" value="FI18259P1-RELATED"/>
    <property type="match status" value="1"/>
</dbReference>
<keyword evidence="3 5" id="KW-1133">Transmembrane helix</keyword>
<keyword evidence="7" id="KW-1185">Reference proteome</keyword>
<feature type="transmembrane region" description="Helical" evidence="5">
    <location>
        <begin position="80"/>
        <end position="100"/>
    </location>
</feature>
<evidence type="ECO:0000313" key="6">
    <source>
        <dbReference type="EMBL" id="KAK3309003.1"/>
    </source>
</evidence>
<feature type="transmembrane region" description="Helical" evidence="5">
    <location>
        <begin position="301"/>
        <end position="323"/>
    </location>
</feature>
<dbReference type="Proteomes" id="UP001273166">
    <property type="component" value="Unassembled WGS sequence"/>
</dbReference>
<protein>
    <submittedName>
        <fullName evidence="6">Major facilitator superfamily domain-containing protein</fullName>
    </submittedName>
</protein>
<dbReference type="PANTHER" id="PTHR23507">
    <property type="entry name" value="ZGC:174356"/>
    <property type="match status" value="1"/>
</dbReference>
<dbReference type="InterPro" id="IPR011701">
    <property type="entry name" value="MFS"/>
</dbReference>
<dbReference type="Gene3D" id="1.20.1250.20">
    <property type="entry name" value="MFS general substrate transporter like domains"/>
    <property type="match status" value="1"/>
</dbReference>
<comment type="caution">
    <text evidence="6">The sequence shown here is derived from an EMBL/GenBank/DDBJ whole genome shotgun (WGS) entry which is preliminary data.</text>
</comment>
<evidence type="ECO:0000256" key="2">
    <source>
        <dbReference type="ARBA" id="ARBA00022692"/>
    </source>
</evidence>
<feature type="transmembrane region" description="Helical" evidence="5">
    <location>
        <begin position="239"/>
        <end position="260"/>
    </location>
</feature>
<evidence type="ECO:0000256" key="1">
    <source>
        <dbReference type="ARBA" id="ARBA00004141"/>
    </source>
</evidence>
<dbReference type="GO" id="GO:0022857">
    <property type="term" value="F:transmembrane transporter activity"/>
    <property type="evidence" value="ECO:0007669"/>
    <property type="project" value="InterPro"/>
</dbReference>
<dbReference type="Pfam" id="PF07690">
    <property type="entry name" value="MFS_1"/>
    <property type="match status" value="1"/>
</dbReference>
<reference evidence="6" key="2">
    <citation type="submission" date="2023-06" db="EMBL/GenBank/DDBJ databases">
        <authorList>
            <consortium name="Lawrence Berkeley National Laboratory"/>
            <person name="Mondo S.J."/>
            <person name="Hensen N."/>
            <person name="Bonometti L."/>
            <person name="Westerberg I."/>
            <person name="Brannstrom I.O."/>
            <person name="Guillou S."/>
            <person name="Cros-Aarteil S."/>
            <person name="Calhoun S."/>
            <person name="Haridas S."/>
            <person name="Kuo A."/>
            <person name="Pangilinan J."/>
            <person name="Riley R."/>
            <person name="Labutti K."/>
            <person name="Andreopoulos B."/>
            <person name="Lipzen A."/>
            <person name="Chen C."/>
            <person name="Yanf M."/>
            <person name="Daum C."/>
            <person name="Ng V."/>
            <person name="Clum A."/>
            <person name="Steindorff A."/>
            <person name="Ohm R."/>
            <person name="Martin F."/>
            <person name="Silar P."/>
            <person name="Natvig D."/>
            <person name="Lalanne C."/>
            <person name="Gautier V."/>
            <person name="Ament-Velasquez S.L."/>
            <person name="Kruys A."/>
            <person name="Hutchinson M.I."/>
            <person name="Powell A.J."/>
            <person name="Barry K."/>
            <person name="Miller A.N."/>
            <person name="Grigoriev I.V."/>
            <person name="Debuchy R."/>
            <person name="Gladieux P."/>
            <person name="Thoren M.H."/>
            <person name="Johannesson H."/>
        </authorList>
    </citation>
    <scope>NUCLEOTIDE SEQUENCE</scope>
    <source>
        <strain evidence="6">CBS 333.67</strain>
    </source>
</reference>
<feature type="transmembrane region" description="Helical" evidence="5">
    <location>
        <begin position="20"/>
        <end position="41"/>
    </location>
</feature>
<evidence type="ECO:0000256" key="4">
    <source>
        <dbReference type="ARBA" id="ARBA00023136"/>
    </source>
</evidence>
<dbReference type="EMBL" id="JAUDZG010000002">
    <property type="protein sequence ID" value="KAK3309003.1"/>
    <property type="molecule type" value="Genomic_DNA"/>
</dbReference>
<dbReference type="InterPro" id="IPR036259">
    <property type="entry name" value="MFS_trans_sf"/>
</dbReference>
<gene>
    <name evidence="6" type="ORF">B0T15DRAFT_126395</name>
</gene>
<feature type="transmembrane region" description="Helical" evidence="5">
    <location>
        <begin position="210"/>
        <end position="233"/>
    </location>
</feature>
<keyword evidence="4 5" id="KW-0472">Membrane</keyword>
<reference evidence="6" key="1">
    <citation type="journal article" date="2023" name="Mol. Phylogenet. Evol.">
        <title>Genome-scale phylogeny and comparative genomics of the fungal order Sordariales.</title>
        <authorList>
            <person name="Hensen N."/>
            <person name="Bonometti L."/>
            <person name="Westerberg I."/>
            <person name="Brannstrom I.O."/>
            <person name="Guillou S."/>
            <person name="Cros-Aarteil S."/>
            <person name="Calhoun S."/>
            <person name="Haridas S."/>
            <person name="Kuo A."/>
            <person name="Mondo S."/>
            <person name="Pangilinan J."/>
            <person name="Riley R."/>
            <person name="LaButti K."/>
            <person name="Andreopoulos B."/>
            <person name="Lipzen A."/>
            <person name="Chen C."/>
            <person name="Yan M."/>
            <person name="Daum C."/>
            <person name="Ng V."/>
            <person name="Clum A."/>
            <person name="Steindorff A."/>
            <person name="Ohm R.A."/>
            <person name="Martin F."/>
            <person name="Silar P."/>
            <person name="Natvig D.O."/>
            <person name="Lalanne C."/>
            <person name="Gautier V."/>
            <person name="Ament-Velasquez S.L."/>
            <person name="Kruys A."/>
            <person name="Hutchinson M.I."/>
            <person name="Powell A.J."/>
            <person name="Barry K."/>
            <person name="Miller A.N."/>
            <person name="Grigoriev I.V."/>
            <person name="Debuchy R."/>
            <person name="Gladieux P."/>
            <person name="Hiltunen Thoren M."/>
            <person name="Johannesson H."/>
        </authorList>
    </citation>
    <scope>NUCLEOTIDE SEQUENCE</scope>
    <source>
        <strain evidence="6">CBS 333.67</strain>
    </source>
</reference>
<dbReference type="SUPFAM" id="SSF103473">
    <property type="entry name" value="MFS general substrate transporter"/>
    <property type="match status" value="1"/>
</dbReference>
<evidence type="ECO:0000313" key="7">
    <source>
        <dbReference type="Proteomes" id="UP001273166"/>
    </source>
</evidence>
<dbReference type="AlphaFoldDB" id="A0AAJ0M4S0"/>
<dbReference type="GeneID" id="87880517"/>
<dbReference type="GO" id="GO:0016020">
    <property type="term" value="C:membrane"/>
    <property type="evidence" value="ECO:0007669"/>
    <property type="project" value="UniProtKB-SubCell"/>
</dbReference>
<organism evidence="6 7">
    <name type="scientific">Chaetomium strumarium</name>
    <dbReference type="NCBI Taxonomy" id="1170767"/>
    <lineage>
        <taxon>Eukaryota</taxon>
        <taxon>Fungi</taxon>
        <taxon>Dikarya</taxon>
        <taxon>Ascomycota</taxon>
        <taxon>Pezizomycotina</taxon>
        <taxon>Sordariomycetes</taxon>
        <taxon>Sordariomycetidae</taxon>
        <taxon>Sordariales</taxon>
        <taxon>Chaetomiaceae</taxon>
        <taxon>Chaetomium</taxon>
    </lineage>
</organism>
<proteinExistence type="predicted"/>
<comment type="subcellular location">
    <subcellularLocation>
        <location evidence="1">Membrane</location>
        <topology evidence="1">Multi-pass membrane protein</topology>
    </subcellularLocation>
</comment>
<dbReference type="RefSeq" id="XP_062724783.1">
    <property type="nucleotide sequence ID" value="XM_062861688.1"/>
</dbReference>
<evidence type="ECO:0000256" key="5">
    <source>
        <dbReference type="SAM" id="Phobius"/>
    </source>
</evidence>
<feature type="transmembrane region" description="Helical" evidence="5">
    <location>
        <begin position="172"/>
        <end position="189"/>
    </location>
</feature>
<dbReference type="CDD" id="cd06174">
    <property type="entry name" value="MFS"/>
    <property type="match status" value="1"/>
</dbReference>
<accession>A0AAJ0M4S0</accession>
<sequence>MLFVGSSWSFLPTEMTMFIIAPRLLGGGPFMAITLHAAMVADLCDDDNQSQALYRMFCFKLAVELVAPQLASLLISHSLWLPYLLCGLSLGLTLPAIIALPEPGPEAEPFSWYEIRETLQPANLERYSGVLRRTEVQLALVITFLVQLRYNSLQLFPPYVSVRYGWTISQTAKLLSVIPGISLALCLALPQATNAILRRYEPSITKIDRAVMRILCLALLVGTAIIAAMPVIGSFMTGLVVFSIGFNIRPPILAIFATYIEKTTGTARMYTLMSFTEGLAHLIGSPALEAIWSVAVERGPAWYTLPFWVLAGCFALAGLLSVLPPDTTSPVGSSFATEDLNHGGEAEALLGSDSSRGAH</sequence>